<dbReference type="AlphaFoldDB" id="A0A916XYH0"/>
<dbReference type="InterPro" id="IPR036413">
    <property type="entry name" value="YaeB-like_sf"/>
</dbReference>
<comment type="similarity">
    <text evidence="2">Belongs to the tRNA methyltransferase O family.</text>
</comment>
<dbReference type="PROSITE" id="PS51668">
    <property type="entry name" value="TSAA_2"/>
    <property type="match status" value="1"/>
</dbReference>
<sequence length="201" mass="21612">MVFSLIASVPIPSSRVDAGADLRANPLMEEPDPIRPQEETFALDPASLADAQLAFIGRIVSPWSRREDCPKNMGEARRRACPAVILIAPAFRPALAGLVAGQWLHVLTWLGRARRDLAIQMPRHASAPRGTFSLRSPVRPNPIGLHLVQIVALDVASGRIDIDGIDVLDATAVLDLKPYLGSVDMPPAPSPTEPSIRGETA</sequence>
<dbReference type="EMBL" id="BMJJ01000005">
    <property type="protein sequence ID" value="GGD20903.1"/>
    <property type="molecule type" value="Genomic_DNA"/>
</dbReference>
<name>A0A916XYH0_9HYPH</name>
<dbReference type="InterPro" id="IPR040372">
    <property type="entry name" value="YaeB-like"/>
</dbReference>
<keyword evidence="1" id="KW-0949">S-adenosyl-L-methionine</keyword>
<reference evidence="4" key="1">
    <citation type="journal article" date="2014" name="Int. J. Syst. Evol. Microbiol.">
        <title>Complete genome sequence of Corynebacterium casei LMG S-19264T (=DSM 44701T), isolated from a smear-ripened cheese.</title>
        <authorList>
            <consortium name="US DOE Joint Genome Institute (JGI-PGF)"/>
            <person name="Walter F."/>
            <person name="Albersmeier A."/>
            <person name="Kalinowski J."/>
            <person name="Ruckert C."/>
        </authorList>
    </citation>
    <scope>NUCLEOTIDE SEQUENCE</scope>
    <source>
        <strain evidence="4">CGMCC 1.15493</strain>
    </source>
</reference>
<gene>
    <name evidence="4" type="ORF">GCM10011335_24790</name>
</gene>
<feature type="domain" description="TsaA-like" evidence="3">
    <location>
        <begin position="53"/>
        <end position="188"/>
    </location>
</feature>
<evidence type="ECO:0000313" key="5">
    <source>
        <dbReference type="Proteomes" id="UP000613160"/>
    </source>
</evidence>
<dbReference type="InterPro" id="IPR023370">
    <property type="entry name" value="TrmO-like_N"/>
</dbReference>
<evidence type="ECO:0000256" key="1">
    <source>
        <dbReference type="ARBA" id="ARBA00022691"/>
    </source>
</evidence>
<dbReference type="Proteomes" id="UP000613160">
    <property type="component" value="Unassembled WGS sequence"/>
</dbReference>
<dbReference type="PANTHER" id="PTHR12818">
    <property type="entry name" value="TRNA (ADENINE(37)-N6)-METHYLTRANSFERASE"/>
    <property type="match status" value="1"/>
</dbReference>
<evidence type="ECO:0000259" key="3">
    <source>
        <dbReference type="PROSITE" id="PS51668"/>
    </source>
</evidence>
<dbReference type="Pfam" id="PF01980">
    <property type="entry name" value="TrmO_N"/>
    <property type="match status" value="1"/>
</dbReference>
<comment type="caution">
    <text evidence="4">The sequence shown here is derived from an EMBL/GenBank/DDBJ whole genome shotgun (WGS) entry which is preliminary data.</text>
</comment>
<protein>
    <submittedName>
        <fullName evidence="4">tRNA (N6-threonylcarbamoyladenosine(37)-N6)-methyltransferase TrmO</fullName>
    </submittedName>
</protein>
<reference evidence="4" key="2">
    <citation type="submission" date="2020-09" db="EMBL/GenBank/DDBJ databases">
        <authorList>
            <person name="Sun Q."/>
            <person name="Zhou Y."/>
        </authorList>
    </citation>
    <scope>NUCLEOTIDE SEQUENCE</scope>
    <source>
        <strain evidence="4">CGMCC 1.15493</strain>
    </source>
</reference>
<evidence type="ECO:0000313" key="4">
    <source>
        <dbReference type="EMBL" id="GGD20903.1"/>
    </source>
</evidence>
<dbReference type="InterPro" id="IPR036414">
    <property type="entry name" value="YaeB_N_sf"/>
</dbReference>
<dbReference type="SUPFAM" id="SSF118196">
    <property type="entry name" value="YaeB-like"/>
    <property type="match status" value="1"/>
</dbReference>
<evidence type="ECO:0000256" key="2">
    <source>
        <dbReference type="ARBA" id="ARBA00033753"/>
    </source>
</evidence>
<dbReference type="Gene3D" id="2.40.30.70">
    <property type="entry name" value="YaeB-like"/>
    <property type="match status" value="1"/>
</dbReference>
<proteinExistence type="inferred from homology"/>
<accession>A0A916XYH0</accession>
<dbReference type="PANTHER" id="PTHR12818:SF0">
    <property type="entry name" value="TRNA (ADENINE(37)-N6)-METHYLTRANSFERASE"/>
    <property type="match status" value="1"/>
</dbReference>
<keyword evidence="5" id="KW-1185">Reference proteome</keyword>
<organism evidence="4 5">
    <name type="scientific">Aureimonas glaciei</name>
    <dbReference type="NCBI Taxonomy" id="1776957"/>
    <lineage>
        <taxon>Bacteria</taxon>
        <taxon>Pseudomonadati</taxon>
        <taxon>Pseudomonadota</taxon>
        <taxon>Alphaproteobacteria</taxon>
        <taxon>Hyphomicrobiales</taxon>
        <taxon>Aurantimonadaceae</taxon>
        <taxon>Aureimonas</taxon>
    </lineage>
</organism>